<dbReference type="Proteomes" id="UP000221947">
    <property type="component" value="Segment"/>
</dbReference>
<keyword evidence="2" id="KW-1185">Reference proteome</keyword>
<proteinExistence type="predicted"/>
<accession>A0A0F6SIJ3</accession>
<protein>
    <submittedName>
        <fullName evidence="1">Uncharacterized protein</fullName>
    </submittedName>
</protein>
<evidence type="ECO:0000313" key="1">
    <source>
        <dbReference type="EMBL" id="AKF12553.1"/>
    </source>
</evidence>
<organism evidence="1 2">
    <name type="scientific">Sinorhizobium phage phiM7</name>
    <dbReference type="NCBI Taxonomy" id="1647403"/>
    <lineage>
        <taxon>Viruses</taxon>
        <taxon>Duplodnaviria</taxon>
        <taxon>Heunggongvirae</taxon>
        <taxon>Uroviricota</taxon>
        <taxon>Caudoviricetes</taxon>
        <taxon>Emdodecavirus</taxon>
        <taxon>Emdodecavirus M7</taxon>
    </lineage>
</organism>
<gene>
    <name evidence="1" type="ORF">PHIM7_5</name>
</gene>
<sequence>MILNFGMAVQSAFHFCWADLNNAETLSKIRTVIEYECFKGSFPEKIKSIESITNNHFRLTVEVDDRVNYYDVTFTNTNVSFEDGE</sequence>
<reference evidence="1 2" key="1">
    <citation type="submission" date="2015-04" db="EMBL/GenBank/DDBJ databases">
        <authorList>
            <person name="Schouten J.T."/>
            <person name="Crockett J.T."/>
            <person name="Hodson T.S."/>
            <person name="Hyde J.R."/>
            <person name="Smith T.A."/>
            <person name="Merrill B.D."/>
            <person name="Crook M.B."/>
            <person name="Griffitts J.S."/>
            <person name="Burnett S.H."/>
            <person name="Grose J.H."/>
            <person name="Breakwell D.P."/>
        </authorList>
    </citation>
    <scope>NUCLEOTIDE SEQUENCE [LARGE SCALE GENOMIC DNA]</scope>
</reference>
<evidence type="ECO:0000313" key="2">
    <source>
        <dbReference type="Proteomes" id="UP000221947"/>
    </source>
</evidence>
<dbReference type="EMBL" id="KR052480">
    <property type="protein sequence ID" value="AKF12553.1"/>
    <property type="molecule type" value="Genomic_DNA"/>
</dbReference>
<name>A0A0F6SIJ3_9CAUD</name>